<dbReference type="GO" id="GO:0005576">
    <property type="term" value="C:extracellular region"/>
    <property type="evidence" value="ECO:0007669"/>
    <property type="project" value="TreeGrafter"/>
</dbReference>
<evidence type="ECO:0000256" key="7">
    <source>
        <dbReference type="ARBA" id="ARBA00022989"/>
    </source>
</evidence>
<comment type="catalytic activity">
    <reaction evidence="12">
        <text>Successive hydrolysis of beta-D-glucose units from the non-reducing ends of (1-&gt;3)-beta-D-glucans, releasing alpha-glucose.</text>
        <dbReference type="EC" id="3.2.1.58"/>
    </reaction>
</comment>
<keyword evidence="11" id="KW-0961">Cell wall biogenesis/degradation</keyword>
<feature type="transmembrane region" description="Helical" evidence="17">
    <location>
        <begin position="158"/>
        <end position="180"/>
    </location>
</feature>
<keyword evidence="4 17" id="KW-0812">Transmembrane</keyword>
<keyword evidence="9" id="KW-0325">Glycoprotein</keyword>
<dbReference type="FunFam" id="3.20.20.80:FF:000033">
    <property type="entry name" value="Glucan 1,3-beta-glucosidase A"/>
    <property type="match status" value="1"/>
</dbReference>
<feature type="compositionally biased region" description="Polar residues" evidence="16">
    <location>
        <begin position="1"/>
        <end position="11"/>
    </location>
</feature>
<evidence type="ECO:0000256" key="4">
    <source>
        <dbReference type="ARBA" id="ARBA00022692"/>
    </source>
</evidence>
<feature type="region of interest" description="Disordered" evidence="16">
    <location>
        <begin position="795"/>
        <end position="830"/>
    </location>
</feature>
<keyword evidence="8 17" id="KW-0472">Membrane</keyword>
<evidence type="ECO:0000256" key="17">
    <source>
        <dbReference type="SAM" id="Phobius"/>
    </source>
</evidence>
<dbReference type="GO" id="GO:0009251">
    <property type="term" value="P:glucan catabolic process"/>
    <property type="evidence" value="ECO:0007669"/>
    <property type="project" value="TreeGrafter"/>
</dbReference>
<keyword evidence="7 17" id="KW-1133">Transmembrane helix</keyword>
<dbReference type="AlphaFoldDB" id="A0A2A9NKT9"/>
<feature type="compositionally biased region" description="Polar residues" evidence="16">
    <location>
        <begin position="188"/>
        <end position="206"/>
    </location>
</feature>
<evidence type="ECO:0000256" key="14">
    <source>
        <dbReference type="ARBA" id="ARBA00038929"/>
    </source>
</evidence>
<evidence type="ECO:0000256" key="9">
    <source>
        <dbReference type="ARBA" id="ARBA00023180"/>
    </source>
</evidence>
<keyword evidence="10" id="KW-0326">Glycosidase</keyword>
<dbReference type="GO" id="GO:0004338">
    <property type="term" value="F:glucan exo-1,3-beta-glucosidase activity"/>
    <property type="evidence" value="ECO:0007669"/>
    <property type="project" value="UniProtKB-EC"/>
</dbReference>
<accession>A0A2A9NKT9</accession>
<comment type="similarity">
    <text evidence="2">Belongs to the glycosyl hydrolase 5 (cellulase A) family.</text>
</comment>
<comment type="function">
    <text evidence="13">Glucosidase involved in the degradation of cellulosic biomass. Active on lichenan.</text>
</comment>
<feature type="region of interest" description="Disordered" evidence="16">
    <location>
        <begin position="1"/>
        <end position="48"/>
    </location>
</feature>
<evidence type="ECO:0000256" key="13">
    <source>
        <dbReference type="ARBA" id="ARBA00037126"/>
    </source>
</evidence>
<dbReference type="SUPFAM" id="SSF51445">
    <property type="entry name" value="(Trans)glycosidases"/>
    <property type="match status" value="1"/>
</dbReference>
<keyword evidence="6" id="KW-0735">Signal-anchor</keyword>
<sequence length="830" mass="89558">MSNPNESSRNVQYDPLPLTNDDHNPTSLYNAPPSPDPHATFYTPSSNLNDLPPDEFAIPPGAAQPRFLGAALYNNGSGTPARDSIASSNNTLGAGSEYTSSVYALNDSGIRSPLSQEFQGTYRDDPSAVQMSPVGASRYLEEKRAAYTAPRSKSRRKALILAVLAALILLIVAVVIPIYFTVIKPQSNNSSGAQHDPHNSASPSQSGQGGVPTQVAIVTGGDGSVITMEDGTTFTYSNKFGGQWYFDPNDPFNNGARAQSWTPALNETFNYGVDKIRGVNIGGWLNTEPVCLSVLLLGFKLSDDQTSLCNTPALYEPFVNAANSAVDEWTLSQNLAAQGKLEEVLENHYKTFITEQDFAEIAGAGLNFIRIPLPYWAIEVRKDEPFLPKVSWKYFLKAIQWARKYGLRINLDLHSLPGSQNGWNHSGRLGQVNFLNGPMGYANAQRSLDYIRILAEFVSQPQYRDVVTIFGIVNEPQGGFMGHNNLGSFYVEAYRLIRRASGIGAGKGPYISIHDGFSPRATWNDFIPNGDRIAIDSHPYLCFGPQSNAPISTYATAPCENWGQVVNNSMGAFGLTTAGEFSNAVTDCGLYLNGVNLGTRYEGTYPGTTAVVGDCKVWTEWQKYDQKTKDAIKQFSMASMDALQHYFFWTWKIGNSSASGKVETPMWSYKLGLDNGWMPLDPREAEGICGNTNPWTPPLKSWQTGGAGAGNVPAGSTDNYPWPPANINNGGPVNNLPAYTPTGPVPTLPPPTFTAASGATATPTIDAGNGWNNPADQDGLYVEIPGCTYLDPWVGPDAAPPQPLCPAGGAAGGARRSLKRASKPLNTPSP</sequence>
<evidence type="ECO:0000256" key="15">
    <source>
        <dbReference type="ARBA" id="ARBA00041260"/>
    </source>
</evidence>
<dbReference type="STRING" id="703135.A0A2A9NKT9"/>
<keyword evidence="3" id="KW-1003">Cell membrane</keyword>
<organism evidence="19 20">
    <name type="scientific">Amanita thiersii Skay4041</name>
    <dbReference type="NCBI Taxonomy" id="703135"/>
    <lineage>
        <taxon>Eukaryota</taxon>
        <taxon>Fungi</taxon>
        <taxon>Dikarya</taxon>
        <taxon>Basidiomycota</taxon>
        <taxon>Agaricomycotina</taxon>
        <taxon>Agaricomycetes</taxon>
        <taxon>Agaricomycetidae</taxon>
        <taxon>Agaricales</taxon>
        <taxon>Pluteineae</taxon>
        <taxon>Amanitaceae</taxon>
        <taxon>Amanita</taxon>
    </lineage>
</organism>
<dbReference type="InterPro" id="IPR050386">
    <property type="entry name" value="Glycosyl_hydrolase_5"/>
</dbReference>
<feature type="domain" description="Glycoside hydrolase family 5" evidence="18">
    <location>
        <begin position="348"/>
        <end position="542"/>
    </location>
</feature>
<gene>
    <name evidence="19" type="ORF">AMATHDRAFT_47717</name>
</gene>
<evidence type="ECO:0000256" key="2">
    <source>
        <dbReference type="ARBA" id="ARBA00005641"/>
    </source>
</evidence>
<evidence type="ECO:0000256" key="3">
    <source>
        <dbReference type="ARBA" id="ARBA00022475"/>
    </source>
</evidence>
<reference evidence="19 20" key="1">
    <citation type="submission" date="2014-02" db="EMBL/GenBank/DDBJ databases">
        <title>Transposable element dynamics among asymbiotic and ectomycorrhizal Amanita fungi.</title>
        <authorList>
            <consortium name="DOE Joint Genome Institute"/>
            <person name="Hess J."/>
            <person name="Skrede I."/>
            <person name="Wolfe B."/>
            <person name="LaButti K."/>
            <person name="Ohm R.A."/>
            <person name="Grigoriev I.V."/>
            <person name="Pringle A."/>
        </authorList>
    </citation>
    <scope>NUCLEOTIDE SEQUENCE [LARGE SCALE GENOMIC DNA]</scope>
    <source>
        <strain evidence="19 20">SKay4041</strain>
    </source>
</reference>
<dbReference type="Gene3D" id="3.20.20.80">
    <property type="entry name" value="Glycosidases"/>
    <property type="match status" value="1"/>
</dbReference>
<dbReference type="InterPro" id="IPR001547">
    <property type="entry name" value="Glyco_hydro_5"/>
</dbReference>
<dbReference type="Proteomes" id="UP000242287">
    <property type="component" value="Unassembled WGS sequence"/>
</dbReference>
<evidence type="ECO:0000256" key="11">
    <source>
        <dbReference type="ARBA" id="ARBA00023316"/>
    </source>
</evidence>
<dbReference type="GO" id="GO:0005886">
    <property type="term" value="C:plasma membrane"/>
    <property type="evidence" value="ECO:0007669"/>
    <property type="project" value="UniProtKB-SubCell"/>
</dbReference>
<dbReference type="GO" id="GO:0071555">
    <property type="term" value="P:cell wall organization"/>
    <property type="evidence" value="ECO:0007669"/>
    <property type="project" value="UniProtKB-KW"/>
</dbReference>
<evidence type="ECO:0000259" key="18">
    <source>
        <dbReference type="Pfam" id="PF00150"/>
    </source>
</evidence>
<dbReference type="Pfam" id="PF00150">
    <property type="entry name" value="Cellulase"/>
    <property type="match status" value="1"/>
</dbReference>
<keyword evidence="20" id="KW-1185">Reference proteome</keyword>
<evidence type="ECO:0000256" key="8">
    <source>
        <dbReference type="ARBA" id="ARBA00023136"/>
    </source>
</evidence>
<evidence type="ECO:0000256" key="12">
    <source>
        <dbReference type="ARBA" id="ARBA00036824"/>
    </source>
</evidence>
<comment type="subcellular location">
    <subcellularLocation>
        <location evidence="1">Cell membrane</location>
        <topology evidence="1">Single-pass type II membrane protein</topology>
    </subcellularLocation>
</comment>
<proteinExistence type="inferred from homology"/>
<dbReference type="EMBL" id="KZ301999">
    <property type="protein sequence ID" value="PFH50698.1"/>
    <property type="molecule type" value="Genomic_DNA"/>
</dbReference>
<feature type="region of interest" description="Disordered" evidence="16">
    <location>
        <begin position="188"/>
        <end position="214"/>
    </location>
</feature>
<keyword evidence="5 19" id="KW-0378">Hydrolase</keyword>
<dbReference type="PANTHER" id="PTHR31297:SF34">
    <property type="entry name" value="GLUCAN 1,3-BETA-GLUCOSIDASE 2"/>
    <property type="match status" value="1"/>
</dbReference>
<dbReference type="PANTHER" id="PTHR31297">
    <property type="entry name" value="GLUCAN ENDO-1,6-BETA-GLUCOSIDASE B"/>
    <property type="match status" value="1"/>
</dbReference>
<evidence type="ECO:0000256" key="6">
    <source>
        <dbReference type="ARBA" id="ARBA00022968"/>
    </source>
</evidence>
<evidence type="ECO:0000256" key="1">
    <source>
        <dbReference type="ARBA" id="ARBA00004401"/>
    </source>
</evidence>
<dbReference type="EC" id="3.2.1.58" evidence="14"/>
<protein>
    <recommendedName>
        <fullName evidence="14">glucan 1,3-beta-glucosidase</fullName>
        <ecNumber evidence="14">3.2.1.58</ecNumber>
    </recommendedName>
    <alternativeName>
        <fullName evidence="15">Exo-1,3-beta-glucanase D</fullName>
    </alternativeName>
</protein>
<evidence type="ECO:0000313" key="20">
    <source>
        <dbReference type="Proteomes" id="UP000242287"/>
    </source>
</evidence>
<evidence type="ECO:0000256" key="5">
    <source>
        <dbReference type="ARBA" id="ARBA00022801"/>
    </source>
</evidence>
<evidence type="ECO:0000256" key="16">
    <source>
        <dbReference type="SAM" id="MobiDB-lite"/>
    </source>
</evidence>
<dbReference type="GO" id="GO:0009986">
    <property type="term" value="C:cell surface"/>
    <property type="evidence" value="ECO:0007669"/>
    <property type="project" value="TreeGrafter"/>
</dbReference>
<name>A0A2A9NKT9_9AGAR</name>
<dbReference type="OrthoDB" id="62120at2759"/>
<evidence type="ECO:0000313" key="19">
    <source>
        <dbReference type="EMBL" id="PFH50698.1"/>
    </source>
</evidence>
<evidence type="ECO:0000256" key="10">
    <source>
        <dbReference type="ARBA" id="ARBA00023295"/>
    </source>
</evidence>
<dbReference type="InterPro" id="IPR017853">
    <property type="entry name" value="GH"/>
</dbReference>